<sequence>MSSPNRNTDQSATQTSGSPQSGNGAVAGSSTPYSQGHGGGQTYSYSGKSDMNESLREIGAWTATDNDNDNDND</sequence>
<comment type="caution">
    <text evidence="2">The sequence shown here is derived from an EMBL/GenBank/DDBJ whole genome shotgun (WGS) entry which is preliminary data.</text>
</comment>
<protein>
    <submittedName>
        <fullName evidence="2">Uncharacterized protein</fullName>
    </submittedName>
</protein>
<feature type="region of interest" description="Disordered" evidence="1">
    <location>
        <begin position="1"/>
        <end position="51"/>
    </location>
</feature>
<evidence type="ECO:0000313" key="2">
    <source>
        <dbReference type="EMBL" id="KAJ5085717.1"/>
    </source>
</evidence>
<dbReference type="GeneID" id="81361958"/>
<reference evidence="2" key="2">
    <citation type="journal article" date="2023" name="IMA Fungus">
        <title>Comparative genomic study of the Penicillium genus elucidates a diverse pangenome and 15 lateral gene transfer events.</title>
        <authorList>
            <person name="Petersen C."/>
            <person name="Sorensen T."/>
            <person name="Nielsen M.R."/>
            <person name="Sondergaard T.E."/>
            <person name="Sorensen J.L."/>
            <person name="Fitzpatrick D.A."/>
            <person name="Frisvad J.C."/>
            <person name="Nielsen K.L."/>
        </authorList>
    </citation>
    <scope>NUCLEOTIDE SEQUENCE</scope>
    <source>
        <strain evidence="2">IBT 30761</strain>
    </source>
</reference>
<reference evidence="2" key="1">
    <citation type="submission" date="2022-11" db="EMBL/GenBank/DDBJ databases">
        <authorList>
            <person name="Petersen C."/>
        </authorList>
    </citation>
    <scope>NUCLEOTIDE SEQUENCE</scope>
    <source>
        <strain evidence="2">IBT 30761</strain>
    </source>
</reference>
<dbReference type="AlphaFoldDB" id="A0A9W9EPQ5"/>
<name>A0A9W9EPQ5_9EURO</name>
<accession>A0A9W9EPQ5</accession>
<feature type="compositionally biased region" description="Polar residues" evidence="1">
    <location>
        <begin position="1"/>
        <end position="34"/>
    </location>
</feature>
<dbReference type="RefSeq" id="XP_056470395.1">
    <property type="nucleotide sequence ID" value="XM_056622979.1"/>
</dbReference>
<gene>
    <name evidence="2" type="ORF">N7532_010488</name>
</gene>
<evidence type="ECO:0000313" key="3">
    <source>
        <dbReference type="Proteomes" id="UP001149074"/>
    </source>
</evidence>
<proteinExistence type="predicted"/>
<organism evidence="2 3">
    <name type="scientific">Penicillium argentinense</name>
    <dbReference type="NCBI Taxonomy" id="1131581"/>
    <lineage>
        <taxon>Eukaryota</taxon>
        <taxon>Fungi</taxon>
        <taxon>Dikarya</taxon>
        <taxon>Ascomycota</taxon>
        <taxon>Pezizomycotina</taxon>
        <taxon>Eurotiomycetes</taxon>
        <taxon>Eurotiomycetidae</taxon>
        <taxon>Eurotiales</taxon>
        <taxon>Aspergillaceae</taxon>
        <taxon>Penicillium</taxon>
    </lineage>
</organism>
<keyword evidence="3" id="KW-1185">Reference proteome</keyword>
<dbReference type="EMBL" id="JAPQKI010000010">
    <property type="protein sequence ID" value="KAJ5085717.1"/>
    <property type="molecule type" value="Genomic_DNA"/>
</dbReference>
<dbReference type="Proteomes" id="UP001149074">
    <property type="component" value="Unassembled WGS sequence"/>
</dbReference>
<evidence type="ECO:0000256" key="1">
    <source>
        <dbReference type="SAM" id="MobiDB-lite"/>
    </source>
</evidence>